<evidence type="ECO:0000313" key="2">
    <source>
        <dbReference type="EMBL" id="PIY95445.1"/>
    </source>
</evidence>
<reference evidence="2 3" key="1">
    <citation type="submission" date="2017-09" db="EMBL/GenBank/DDBJ databases">
        <title>Depth-based differentiation of microbial function through sediment-hosted aquifers and enrichment of novel symbionts in the deep terrestrial subsurface.</title>
        <authorList>
            <person name="Probst A.J."/>
            <person name="Ladd B."/>
            <person name="Jarett J.K."/>
            <person name="Geller-Mcgrath D.E."/>
            <person name="Sieber C.M."/>
            <person name="Emerson J.B."/>
            <person name="Anantharaman K."/>
            <person name="Thomas B.C."/>
            <person name="Malmstrom R."/>
            <person name="Stieglmeier M."/>
            <person name="Klingl A."/>
            <person name="Woyke T."/>
            <person name="Ryan C.M."/>
            <person name="Banfield J.F."/>
        </authorList>
    </citation>
    <scope>NUCLEOTIDE SEQUENCE [LARGE SCALE GENOMIC DNA]</scope>
    <source>
        <strain evidence="2">CG_4_10_14_0_8_um_filter_42_10</strain>
    </source>
</reference>
<keyword evidence="1" id="KW-0472">Membrane</keyword>
<proteinExistence type="predicted"/>
<sequence>MQQRYQKRSWFFVFRGLWFNNPLETRFLAGLVTGTITVVLVTLFLMEIIIPLVSKRTAIVELGGEICEEMACLAPKYPSPESKRCVSGLRTACVNVTLRIEASRRLVVNQTGKIVRIYSNTDPETREFRIFASYQDGGKDEIALTAEILEQYNRLEPVIEWNKRGLVYEYRPNLAKKQ</sequence>
<organism evidence="2 3">
    <name type="scientific">Candidatus Kerfeldbacteria bacterium CG_4_10_14_0_8_um_filter_42_10</name>
    <dbReference type="NCBI Taxonomy" id="2014248"/>
    <lineage>
        <taxon>Bacteria</taxon>
        <taxon>Candidatus Kerfeldiibacteriota</taxon>
    </lineage>
</organism>
<evidence type="ECO:0000313" key="3">
    <source>
        <dbReference type="Proteomes" id="UP000230779"/>
    </source>
</evidence>
<keyword evidence="1" id="KW-1133">Transmembrane helix</keyword>
<dbReference type="EMBL" id="PFMD01000082">
    <property type="protein sequence ID" value="PIY95445.1"/>
    <property type="molecule type" value="Genomic_DNA"/>
</dbReference>
<keyword evidence="1" id="KW-0812">Transmembrane</keyword>
<evidence type="ECO:0000256" key="1">
    <source>
        <dbReference type="SAM" id="Phobius"/>
    </source>
</evidence>
<accession>A0A2M7RFB4</accession>
<name>A0A2M7RFB4_9BACT</name>
<gene>
    <name evidence="2" type="ORF">COY66_06855</name>
</gene>
<feature type="transmembrane region" description="Helical" evidence="1">
    <location>
        <begin position="27"/>
        <end position="46"/>
    </location>
</feature>
<dbReference type="Proteomes" id="UP000230779">
    <property type="component" value="Unassembled WGS sequence"/>
</dbReference>
<protein>
    <submittedName>
        <fullName evidence="2">Uncharacterized protein</fullName>
    </submittedName>
</protein>
<dbReference type="AlphaFoldDB" id="A0A2M7RFB4"/>
<comment type="caution">
    <text evidence="2">The sequence shown here is derived from an EMBL/GenBank/DDBJ whole genome shotgun (WGS) entry which is preliminary data.</text>
</comment>